<feature type="region of interest" description="Disordered" evidence="1">
    <location>
        <begin position="140"/>
        <end position="159"/>
    </location>
</feature>
<dbReference type="InterPro" id="IPR058248">
    <property type="entry name" value="Lxx211020-like"/>
</dbReference>
<dbReference type="PANTHER" id="PTHR36302">
    <property type="entry name" value="BLR7088 PROTEIN"/>
    <property type="match status" value="1"/>
</dbReference>
<dbReference type="Proteomes" id="UP000468591">
    <property type="component" value="Unassembled WGS sequence"/>
</dbReference>
<sequence>MKLTRLFAAGSTALMLMAAPLLAGDIMVKDAYARSSTPSSVTGAAFLILMNEADTDDRLIAAASDVANRVELHTHKQDANGVMQMMEVEEGFVVPANGMHELKRGGDHIMLMGLKRPLEQGEEITVTLTFEKAGEMEVQIPVDRERKPSHGSMSQSNDS</sequence>
<dbReference type="PANTHER" id="PTHR36302:SF1">
    <property type="entry name" value="COPPER CHAPERONE PCU(A)C"/>
    <property type="match status" value="1"/>
</dbReference>
<dbReference type="SUPFAM" id="SSF110087">
    <property type="entry name" value="DR1885-like metal-binding protein"/>
    <property type="match status" value="1"/>
</dbReference>
<evidence type="ECO:0000256" key="1">
    <source>
        <dbReference type="SAM" id="MobiDB-lite"/>
    </source>
</evidence>
<keyword evidence="2" id="KW-0732">Signal</keyword>
<dbReference type="EMBL" id="JAABNT010000004">
    <property type="protein sequence ID" value="NEK22321.1"/>
    <property type="molecule type" value="Genomic_DNA"/>
</dbReference>
<comment type="caution">
    <text evidence="3">The sequence shown here is derived from an EMBL/GenBank/DDBJ whole genome shotgun (WGS) entry which is preliminary data.</text>
</comment>
<feature type="signal peptide" evidence="2">
    <location>
        <begin position="1"/>
        <end position="23"/>
    </location>
</feature>
<gene>
    <name evidence="3" type="ORF">GV827_07905</name>
</gene>
<keyword evidence="4" id="KW-1185">Reference proteome</keyword>
<evidence type="ECO:0000313" key="4">
    <source>
        <dbReference type="Proteomes" id="UP000468591"/>
    </source>
</evidence>
<proteinExistence type="predicted"/>
<dbReference type="RefSeq" id="WP_164353255.1">
    <property type="nucleotide sequence ID" value="NZ_JAABNT010000004.1"/>
</dbReference>
<accession>A0A6P0C804</accession>
<name>A0A6P0C804_9RHOB</name>
<dbReference type="InterPro" id="IPR007410">
    <property type="entry name" value="LpqE-like"/>
</dbReference>
<dbReference type="Gene3D" id="2.60.40.1890">
    <property type="entry name" value="PCu(A)C copper chaperone"/>
    <property type="match status" value="1"/>
</dbReference>
<feature type="chain" id="PRO_5026852176" evidence="2">
    <location>
        <begin position="24"/>
        <end position="159"/>
    </location>
</feature>
<protein>
    <submittedName>
        <fullName evidence="3">Copper chaperone PCu(A)C</fullName>
    </submittedName>
</protein>
<dbReference type="InterPro" id="IPR036182">
    <property type="entry name" value="PCuAC_sf"/>
</dbReference>
<evidence type="ECO:0000313" key="3">
    <source>
        <dbReference type="EMBL" id="NEK22321.1"/>
    </source>
</evidence>
<evidence type="ECO:0000256" key="2">
    <source>
        <dbReference type="SAM" id="SignalP"/>
    </source>
</evidence>
<reference evidence="3 4" key="1">
    <citation type="submission" date="2020-01" db="EMBL/GenBank/DDBJ databases">
        <title>Sulfitobacter sediminilitoris sp. nov., isolated from a tidal flat.</title>
        <authorList>
            <person name="Park S."/>
            <person name="Yoon J.-H."/>
        </authorList>
    </citation>
    <scope>NUCLEOTIDE SEQUENCE [LARGE SCALE GENOMIC DNA]</scope>
    <source>
        <strain evidence="3 4">JBTF-M27</strain>
    </source>
</reference>
<organism evidence="3 4">
    <name type="scientific">Sulfitobacter sediminilitoris</name>
    <dbReference type="NCBI Taxonomy" id="2698830"/>
    <lineage>
        <taxon>Bacteria</taxon>
        <taxon>Pseudomonadati</taxon>
        <taxon>Pseudomonadota</taxon>
        <taxon>Alphaproteobacteria</taxon>
        <taxon>Rhodobacterales</taxon>
        <taxon>Roseobacteraceae</taxon>
        <taxon>Sulfitobacter</taxon>
    </lineage>
</organism>
<dbReference type="Pfam" id="PF04314">
    <property type="entry name" value="PCuAC"/>
    <property type="match status" value="1"/>
</dbReference>
<dbReference type="AlphaFoldDB" id="A0A6P0C804"/>